<dbReference type="Gene3D" id="2.50.20.10">
    <property type="entry name" value="Lipoprotein localisation LolA/LolB/LppX"/>
    <property type="match status" value="1"/>
</dbReference>
<comment type="caution">
    <text evidence="1">The sequence shown here is derived from an EMBL/GenBank/DDBJ whole genome shotgun (WGS) entry which is preliminary data.</text>
</comment>
<name>A0A235BW36_UNCW3</name>
<organism evidence="1 2">
    <name type="scientific">candidate division WOR-3 bacterium JGI_Cruoil_03_51_56</name>
    <dbReference type="NCBI Taxonomy" id="1973747"/>
    <lineage>
        <taxon>Bacteria</taxon>
        <taxon>Bacteria division WOR-3</taxon>
    </lineage>
</organism>
<evidence type="ECO:0000313" key="2">
    <source>
        <dbReference type="Proteomes" id="UP000215559"/>
    </source>
</evidence>
<evidence type="ECO:0000313" key="1">
    <source>
        <dbReference type="EMBL" id="OYD15967.1"/>
    </source>
</evidence>
<gene>
    <name evidence="1" type="ORF">CH330_04030</name>
</gene>
<dbReference type="EMBL" id="NOZP01000078">
    <property type="protein sequence ID" value="OYD15967.1"/>
    <property type="molecule type" value="Genomic_DNA"/>
</dbReference>
<dbReference type="SUPFAM" id="SSF89392">
    <property type="entry name" value="Prokaryotic lipoproteins and lipoprotein localization factors"/>
    <property type="match status" value="1"/>
</dbReference>
<dbReference type="AlphaFoldDB" id="A0A235BW36"/>
<dbReference type="PANTHER" id="PTHR35869:SF1">
    <property type="entry name" value="OUTER-MEMBRANE LIPOPROTEIN CARRIER PROTEIN"/>
    <property type="match status" value="1"/>
</dbReference>
<reference evidence="1 2" key="1">
    <citation type="submission" date="2017-07" db="EMBL/GenBank/DDBJ databases">
        <title>Recovery of genomes from metagenomes via a dereplication, aggregation, and scoring strategy.</title>
        <authorList>
            <person name="Sieber C.M."/>
            <person name="Probst A.J."/>
            <person name="Sharrar A."/>
            <person name="Thomas B.C."/>
            <person name="Hess M."/>
            <person name="Tringe S.G."/>
            <person name="Banfield J.F."/>
        </authorList>
    </citation>
    <scope>NUCLEOTIDE SEQUENCE [LARGE SCALE GENOMIC DNA]</scope>
    <source>
        <strain evidence="1">JGI_Cruoil_03_51_56</strain>
    </source>
</reference>
<dbReference type="PANTHER" id="PTHR35869">
    <property type="entry name" value="OUTER-MEMBRANE LIPOPROTEIN CARRIER PROTEIN"/>
    <property type="match status" value="1"/>
</dbReference>
<protein>
    <recommendedName>
        <fullName evidence="3">Outer-membrane lipoprotein carrier protein</fullName>
    </recommendedName>
</protein>
<accession>A0A235BW36</accession>
<sequence length="258" mass="29370">MFNRKTFILIAQKPFRKYRLNKLTTLYNYPANQTNVNISQTAPANTIPLTSAFSRISFAMVLLKLVLFLTISAGCNSDSLWCNLRSRYLGLKSLSGDFAETVCSETEETCQAFSGKFFIVLPDHYRLEVTSPQHQLIVCEDSVLWFYFEQEKKAVRQVEPHSVPLLAFLDPLLDTTATAVIVSDTTRNLMLKVVTPDSLMSLSDFVMELDTATTKITAFSFTDAWGNEYHFQLSHQKWNPDLSWKIFHFTPPPGTDIN</sequence>
<proteinExistence type="predicted"/>
<dbReference type="InterPro" id="IPR004564">
    <property type="entry name" value="OM_lipoprot_carrier_LolA-like"/>
</dbReference>
<dbReference type="Pfam" id="PF03548">
    <property type="entry name" value="LolA"/>
    <property type="match status" value="1"/>
</dbReference>
<dbReference type="Proteomes" id="UP000215559">
    <property type="component" value="Unassembled WGS sequence"/>
</dbReference>
<dbReference type="InterPro" id="IPR029046">
    <property type="entry name" value="LolA/LolB/LppX"/>
</dbReference>
<evidence type="ECO:0008006" key="3">
    <source>
        <dbReference type="Google" id="ProtNLM"/>
    </source>
</evidence>
<dbReference type="CDD" id="cd16325">
    <property type="entry name" value="LolA"/>
    <property type="match status" value="1"/>
</dbReference>